<proteinExistence type="inferred from homology"/>
<comment type="cofactor">
    <cofactor evidence="1">
        <name>pyridoxal 5'-phosphate</name>
        <dbReference type="ChEBI" id="CHEBI:597326"/>
    </cofactor>
</comment>
<reference evidence="7 8" key="1">
    <citation type="submission" date="2016-10" db="EMBL/GenBank/DDBJ databases">
        <authorList>
            <person name="de Groot N.N."/>
        </authorList>
    </citation>
    <scope>NUCLEOTIDE SEQUENCE [LARGE SCALE GENOMIC DNA]</scope>
    <source>
        <strain evidence="7 8">CGMCC 1.10959</strain>
    </source>
</reference>
<gene>
    <name evidence="7" type="ORF">SAMN05216236_10160</name>
</gene>
<dbReference type="InterPro" id="IPR027619">
    <property type="entry name" value="C-S_lyase_PatB-like"/>
</dbReference>
<dbReference type="Proteomes" id="UP000182466">
    <property type="component" value="Unassembled WGS sequence"/>
</dbReference>
<keyword evidence="4 7" id="KW-0456">Lyase</keyword>
<feature type="domain" description="Aminotransferase class I/classII large" evidence="6">
    <location>
        <begin position="49"/>
        <end position="390"/>
    </location>
</feature>
<evidence type="ECO:0000256" key="5">
    <source>
        <dbReference type="ARBA" id="ARBA00037974"/>
    </source>
</evidence>
<dbReference type="AlphaFoldDB" id="A0A1I6X4X7"/>
<organism evidence="7 8">
    <name type="scientific">Sedimentitalea nanhaiensis</name>
    <dbReference type="NCBI Taxonomy" id="999627"/>
    <lineage>
        <taxon>Bacteria</taxon>
        <taxon>Pseudomonadati</taxon>
        <taxon>Pseudomonadota</taxon>
        <taxon>Alphaproteobacteria</taxon>
        <taxon>Rhodobacterales</taxon>
        <taxon>Paracoccaceae</taxon>
        <taxon>Sedimentitalea</taxon>
    </lineage>
</organism>
<evidence type="ECO:0000256" key="3">
    <source>
        <dbReference type="ARBA" id="ARBA00022898"/>
    </source>
</evidence>
<dbReference type="EMBL" id="FPAW01000001">
    <property type="protein sequence ID" value="SFT33385.1"/>
    <property type="molecule type" value="Genomic_DNA"/>
</dbReference>
<dbReference type="GO" id="GO:0047804">
    <property type="term" value="F:cysteine-S-conjugate beta-lyase activity"/>
    <property type="evidence" value="ECO:0007669"/>
    <property type="project" value="UniProtKB-EC"/>
</dbReference>
<keyword evidence="3" id="KW-0663">Pyridoxal phosphate</keyword>
<protein>
    <recommendedName>
        <fullName evidence="2">cysteine-S-conjugate beta-lyase</fullName>
        <ecNumber evidence="2">4.4.1.13</ecNumber>
    </recommendedName>
</protein>
<name>A0A1I6X4X7_9RHOB</name>
<dbReference type="NCBIfam" id="TIGR04350">
    <property type="entry name" value="C_S_lyase_PatB"/>
    <property type="match status" value="1"/>
</dbReference>
<dbReference type="InterPro" id="IPR015421">
    <property type="entry name" value="PyrdxlP-dep_Trfase_major"/>
</dbReference>
<dbReference type="PANTHER" id="PTHR43525">
    <property type="entry name" value="PROTEIN MALY"/>
    <property type="match status" value="1"/>
</dbReference>
<comment type="similarity">
    <text evidence="5">Belongs to the class-II pyridoxal-phosphate-dependent aminotransferase family. MalY/PatB cystathionine beta-lyase subfamily.</text>
</comment>
<dbReference type="Gene3D" id="3.40.640.10">
    <property type="entry name" value="Type I PLP-dependent aspartate aminotransferase-like (Major domain)"/>
    <property type="match status" value="1"/>
</dbReference>
<accession>A0A1I6X4X7</accession>
<sequence length="398" mass="44394">MNLTHTIASRFDDPIDRRGTHSSKWDKMEQLFGVSAEDGLAMWTADSDYASAPCVIEAVRQAADLGVFGYSWEHLAYRDAIQWWMKNRHGWDIDTNWILTSQGLGNAIALCLDVWTAPGDGVVIFPPVYHEFAHKINKSGRKVLECPLVRDGDTYALDLDDAQNRLTGSEKMLFWCSPQNPSGRIWTADELRAVAEFARRNDLMLVSDEIHHDLIYRGHTFVPMDVAAPEIRDRLVMLTAPSKTFNIAGQRTGNIIIPDDGLRAAMANRLNTLDYAPGSLGVQMITAAYSPEGAEWVDAQMEYLDGNRQLFDATIADIPGLWSMPLQATYLAWVDFSGTGMSYDDITARVRNDARIAASPGPGFGTGGEMHMRFNLATQRARVQEACERLRTAFADLQ</sequence>
<dbReference type="OrthoDB" id="3224382at2"/>
<dbReference type="SUPFAM" id="SSF53383">
    <property type="entry name" value="PLP-dependent transferases"/>
    <property type="match status" value="1"/>
</dbReference>
<dbReference type="CDD" id="cd00609">
    <property type="entry name" value="AAT_like"/>
    <property type="match status" value="1"/>
</dbReference>
<dbReference type="InterPro" id="IPR004839">
    <property type="entry name" value="Aminotransferase_I/II_large"/>
</dbReference>
<evidence type="ECO:0000259" key="6">
    <source>
        <dbReference type="Pfam" id="PF00155"/>
    </source>
</evidence>
<dbReference type="InterPro" id="IPR051798">
    <property type="entry name" value="Class-II_PLP-Dep_Aminotrans"/>
</dbReference>
<dbReference type="InterPro" id="IPR015424">
    <property type="entry name" value="PyrdxlP-dep_Trfase"/>
</dbReference>
<dbReference type="EC" id="4.4.1.13" evidence="2"/>
<dbReference type="STRING" id="999627.SAMN05216236_10160"/>
<dbReference type="RefSeq" id="WP_036049962.1">
    <property type="nucleotide sequence ID" value="NZ_FPAW01000001.1"/>
</dbReference>
<dbReference type="Gene3D" id="3.90.1150.10">
    <property type="entry name" value="Aspartate Aminotransferase, domain 1"/>
    <property type="match status" value="1"/>
</dbReference>
<evidence type="ECO:0000256" key="1">
    <source>
        <dbReference type="ARBA" id="ARBA00001933"/>
    </source>
</evidence>
<dbReference type="Pfam" id="PF00155">
    <property type="entry name" value="Aminotran_1_2"/>
    <property type="match status" value="1"/>
</dbReference>
<evidence type="ECO:0000313" key="8">
    <source>
        <dbReference type="Proteomes" id="UP000182466"/>
    </source>
</evidence>
<keyword evidence="8" id="KW-1185">Reference proteome</keyword>
<dbReference type="eggNOG" id="COG1168">
    <property type="taxonomic scope" value="Bacteria"/>
</dbReference>
<evidence type="ECO:0000313" key="7">
    <source>
        <dbReference type="EMBL" id="SFT33385.1"/>
    </source>
</evidence>
<evidence type="ECO:0000256" key="2">
    <source>
        <dbReference type="ARBA" id="ARBA00012224"/>
    </source>
</evidence>
<dbReference type="InterPro" id="IPR015422">
    <property type="entry name" value="PyrdxlP-dep_Trfase_small"/>
</dbReference>
<dbReference type="GO" id="GO:0030170">
    <property type="term" value="F:pyridoxal phosphate binding"/>
    <property type="evidence" value="ECO:0007669"/>
    <property type="project" value="InterPro"/>
</dbReference>
<dbReference type="PANTHER" id="PTHR43525:SF1">
    <property type="entry name" value="PROTEIN MALY"/>
    <property type="match status" value="1"/>
</dbReference>
<evidence type="ECO:0000256" key="4">
    <source>
        <dbReference type="ARBA" id="ARBA00023239"/>
    </source>
</evidence>